<evidence type="ECO:0000313" key="1">
    <source>
        <dbReference type="EMBL" id="BBN99739.1"/>
    </source>
</evidence>
<organism evidence="1 2">
    <name type="scientific">Sporolactobacillus terrae</name>
    <dbReference type="NCBI Taxonomy" id="269673"/>
    <lineage>
        <taxon>Bacteria</taxon>
        <taxon>Bacillati</taxon>
        <taxon>Bacillota</taxon>
        <taxon>Bacilli</taxon>
        <taxon>Bacillales</taxon>
        <taxon>Sporolactobacillaceae</taxon>
        <taxon>Sporolactobacillus</taxon>
    </lineage>
</organism>
<dbReference type="PANTHER" id="PTHR35586">
    <property type="entry name" value="SLL1691 PROTEIN"/>
    <property type="match status" value="1"/>
</dbReference>
<protein>
    <submittedName>
        <fullName evidence="1">Transposase</fullName>
    </submittedName>
</protein>
<reference evidence="1 2" key="1">
    <citation type="submission" date="2019-09" db="EMBL/GenBank/DDBJ databases">
        <title>Complete genome sequence of Sporolactobacillus terrae 70-3.</title>
        <authorList>
            <person name="Tanaka N."/>
            <person name="Shiwa Y."/>
            <person name="Fujita N."/>
            <person name="Tanasupawat S."/>
        </authorList>
    </citation>
    <scope>NUCLEOTIDE SEQUENCE [LARGE SCALE GENOMIC DNA]</scope>
    <source>
        <strain evidence="1 2">70-3</strain>
    </source>
</reference>
<proteinExistence type="predicted"/>
<accession>A0A5K7X160</accession>
<dbReference type="Proteomes" id="UP000326951">
    <property type="component" value="Chromosome"/>
</dbReference>
<dbReference type="RefSeq" id="WP_152080700.1">
    <property type="nucleotide sequence ID" value="NZ_AP021853.1"/>
</dbReference>
<sequence length="302" mass="35633">MSIDHDRRFKVLLHAFFDEFLEAFFPKIYQALDLSEKKFLSEELFADMVEGDKKRADVIAETKLKSKKDVILIVHLEAQNYYQDDFSERMYIYYSMIYLKFRKPVLPIAIFSYDGVRDEPDEFVVKVPHLMVVSAFHFLKLELSRMSWRKFMNSNNPAAAALMSKMNYSKRERVQVRLAFIRQMITMHLGEARESMINGFFETYLQLEKEEVDQLMDQAKKLPEEIREEVLKWPNSFYDRGKKEGIEQGIEQGIEEGIEQGERKAKEQFVRKLLQKGMSHTEISELTGLSNKEIIKLEDHNG</sequence>
<evidence type="ECO:0000313" key="2">
    <source>
        <dbReference type="Proteomes" id="UP000326951"/>
    </source>
</evidence>
<dbReference type="EMBL" id="AP021853">
    <property type="protein sequence ID" value="BBN99739.1"/>
    <property type="molecule type" value="Genomic_DNA"/>
</dbReference>
<dbReference type="AlphaFoldDB" id="A0A5K7X160"/>
<name>A0A5K7X160_9BACL</name>
<gene>
    <name evidence="1" type="ORF">St703_24440</name>
</gene>
<dbReference type="PANTHER" id="PTHR35586:SF1">
    <property type="entry name" value="SLL1691 PROTEIN"/>
    <property type="match status" value="1"/>
</dbReference>